<keyword evidence="2" id="KW-1185">Reference proteome</keyword>
<gene>
    <name evidence="1" type="ORF">QFC20_005878</name>
</gene>
<protein>
    <submittedName>
        <fullName evidence="1">Uncharacterized protein</fullName>
    </submittedName>
</protein>
<dbReference type="Proteomes" id="UP001230649">
    <property type="component" value="Unassembled WGS sequence"/>
</dbReference>
<evidence type="ECO:0000313" key="2">
    <source>
        <dbReference type="Proteomes" id="UP001230649"/>
    </source>
</evidence>
<organism evidence="1 2">
    <name type="scientific">Naganishia adeliensis</name>
    <dbReference type="NCBI Taxonomy" id="92952"/>
    <lineage>
        <taxon>Eukaryota</taxon>
        <taxon>Fungi</taxon>
        <taxon>Dikarya</taxon>
        <taxon>Basidiomycota</taxon>
        <taxon>Agaricomycotina</taxon>
        <taxon>Tremellomycetes</taxon>
        <taxon>Filobasidiales</taxon>
        <taxon>Filobasidiaceae</taxon>
        <taxon>Naganishia</taxon>
    </lineage>
</organism>
<comment type="caution">
    <text evidence="1">The sequence shown here is derived from an EMBL/GenBank/DDBJ whole genome shotgun (WGS) entry which is preliminary data.</text>
</comment>
<dbReference type="EMBL" id="JASBWS010000090">
    <property type="protein sequence ID" value="KAJ9098825.1"/>
    <property type="molecule type" value="Genomic_DNA"/>
</dbReference>
<sequence length="945" mass="102526">MANLESGEEGQGATGAPKVRLACMPCRAKKAKCSGDKPTCTNCERFRLQCTWPEGRKRKRTRKEMEADFGKRPAPGSTETGGPSGTRGNAPKVTAPDPAPTERSESTASAAQTFTDARPSETTRHPFQQPEVNQASHNGAGFHQDPSLAQSMRFGCGQTFSPQASNSMFFPHAATTGFQLHQPPPPPIDDMQPLSGTERMNTGSAGTGTPHTIWQFLASLPAQNSLLPSYNQGDDGLQAQLSGMDQSLGSGNPYPQYPLTNEQQYLPHQHQPPPQQQLMSSSNDFLPYNPPSRTNSVSEKRSSGPTGKEPQTEAHKTPTDVAGPATGTPSMSGLMKAITNQIGYLEGDESKPYLKLSYFRVAGSTSVQPGINRICLKLRLKPDNLIDLASPNANQGSASNHPSTSKASIHPPSPYASVAFDDSDMPPKEIYEPLLEVFFDCLSQHFPSIQRLRLQKRLANGTMSAFLLNAICAISARFASNDKAYHANAGDVFAEKAMQLLVPALRLPGTDAVTSLLLLSQCEFGQNSESGHWHLLGLAHRMAQHLGSEKDAPLEIFDDKDHYTRNKLLFWSLFVQDRLLSLSTGRLCTVREEMVELPLPTDEDLIPAPLPPGMVAKAKPEPFVALVKLMVIAGRISDLLNGNRGAAKTLGAPLERDLPSRMQTLQTELVQFYNELPENLVWSTTNFKFWVSEHKGGVFLSLHCMANAVLALLYHPALPSPPNGAETPMSQGMQRSIKLSLTCARTICECMVLADWGSPISFISTPQITQALYVAGLAFVHEMRTSEFQLDSQASRQSGPSEAFLHLIDKQNLEVIVNALKKLETAWAGAGVMLYVLQKRAAGFNRSGIDFEKSSEDIPTFVSVPDTGILRRFTEPGALSGSDFKALVAGLSARSPSVGSNVNVQAEGEPGSLGDLLSRYSVDDYNIDFLNSADFALLSGGMQFN</sequence>
<reference evidence="1" key="1">
    <citation type="submission" date="2023-04" db="EMBL/GenBank/DDBJ databases">
        <title>Draft Genome sequencing of Naganishia species isolated from polar environments using Oxford Nanopore Technology.</title>
        <authorList>
            <person name="Leo P."/>
            <person name="Venkateswaran K."/>
        </authorList>
    </citation>
    <scope>NUCLEOTIDE SEQUENCE</scope>
    <source>
        <strain evidence="1">MNA-CCFEE 5262</strain>
    </source>
</reference>
<evidence type="ECO:0000313" key="1">
    <source>
        <dbReference type="EMBL" id="KAJ9098825.1"/>
    </source>
</evidence>
<accession>A0ACC2VIA5</accession>
<proteinExistence type="predicted"/>
<name>A0ACC2VIA5_9TREE</name>